<gene>
    <name evidence="1" type="ORF">EMWEY_00001140</name>
</gene>
<dbReference type="OrthoDB" id="347048at2759"/>
<dbReference type="EMBL" id="HG722022">
    <property type="protein sequence ID" value="CDJ61177.1"/>
    <property type="molecule type" value="Genomic_DNA"/>
</dbReference>
<reference evidence="1" key="2">
    <citation type="submission" date="2013-10" db="EMBL/GenBank/DDBJ databases">
        <authorList>
            <person name="Aslett M."/>
        </authorList>
    </citation>
    <scope>NUCLEOTIDE SEQUENCE [LARGE SCALE GENOMIC DNA]</scope>
    <source>
        <strain evidence="1">Weybridge</strain>
    </source>
</reference>
<dbReference type="VEuPathDB" id="ToxoDB:EMWEY_00001140"/>
<dbReference type="GeneID" id="25334100"/>
<organism evidence="1 2">
    <name type="scientific">Eimeria maxima</name>
    <name type="common">Coccidian parasite</name>
    <dbReference type="NCBI Taxonomy" id="5804"/>
    <lineage>
        <taxon>Eukaryota</taxon>
        <taxon>Sar</taxon>
        <taxon>Alveolata</taxon>
        <taxon>Apicomplexa</taxon>
        <taxon>Conoidasida</taxon>
        <taxon>Coccidia</taxon>
        <taxon>Eucoccidiorida</taxon>
        <taxon>Eimeriorina</taxon>
        <taxon>Eimeriidae</taxon>
        <taxon>Eimeria</taxon>
    </lineage>
</organism>
<accession>U6MAE5</accession>
<evidence type="ECO:0000313" key="1">
    <source>
        <dbReference type="EMBL" id="CDJ61177.1"/>
    </source>
</evidence>
<dbReference type="RefSeq" id="XP_013337827.1">
    <property type="nucleotide sequence ID" value="XM_013482373.1"/>
</dbReference>
<keyword evidence="2" id="KW-1185">Reference proteome</keyword>
<sequence>MNGDDNSPLPVIGGQTTAPLIDGVATFPQLQVLQPGAYKLIATADGAQAAESAPLVVTPPASRILRFCEQPPAVVFVPHFSSVRVAVEVLLPTGGRDTGFAGQMQLQLENFAAEDELLQDVYKTHCHQGLCLWDNVLLTGPPGRHQLKATAVDHTASVDGMHRLTRPAVSAPIMFKEFSKAQPPNTGTRDPPPWQKELDMNVTLKFAQAVPADVRVGQPWDLEVIVGGVNPTLPRSILSRERSLRQRTTAAKASGRGGWNSWAQNISFFSVLHRGHFLNRLNYRGRSKGLHSSKISLHRLHVSIAKSWPENLISLTGRTYAATDDNGRGTLSGLTLWLQDQRATASLQSPWVKLRVECVTCGMYKGQLRSHLETPRIFLNTSSVVGVYIDVASAASALEKWRSEKKILNGTHDTIAALALPGRPAQICVQLFDRPFSDVLIKAQHGLGLALLGDASIRISPYIWPMPACWHFAAVTVRQVDMHHAEQRVSFQLFSADSTFSSKGGVRWRGMAAPDGSVRVVVLPSRSFPGRNRLRYILQNSRPSHIVKLSSDQFGQPKWIEVRSSPLKGRARILVNPWSAASRRNKQPSAALIRWVDEEVDAFLQWKAVGLVVELVPPQTLVVLDINVTAPPASSVDVTGQCMDTDAGNALLATVNRSFRMHSSKELSDAHGQEGYSAQMWRQLEVLLDWEKLSPATGGLLHHHVVCEFRAKADGIKQHLRILPKASVDIIVVRKQCKEGEVFTFQRNSCEPCPEDFECSLATLKPCTAGEVSPLGSLTCQVSTS</sequence>
<reference evidence="1" key="1">
    <citation type="submission" date="2013-10" db="EMBL/GenBank/DDBJ databases">
        <title>Genomic analysis of the causative agents of coccidiosis in chickens.</title>
        <authorList>
            <person name="Reid A.J."/>
            <person name="Blake D."/>
            <person name="Billington K."/>
            <person name="Browne H."/>
            <person name="Dunn M."/>
            <person name="Hung S."/>
            <person name="Kawahara F."/>
            <person name="Miranda-Saavedra D."/>
            <person name="Mourier T."/>
            <person name="Nagra H."/>
            <person name="Otto T.D."/>
            <person name="Rawlings N."/>
            <person name="Sanchez A."/>
            <person name="Sanders M."/>
            <person name="Subramaniam C."/>
            <person name="Tay Y."/>
            <person name="Dear P."/>
            <person name="Doerig C."/>
            <person name="Gruber A."/>
            <person name="Parkinson J."/>
            <person name="Shirley M."/>
            <person name="Wan K.L."/>
            <person name="Berriman M."/>
            <person name="Tomley F."/>
            <person name="Pain A."/>
        </authorList>
    </citation>
    <scope>NUCLEOTIDE SEQUENCE [LARGE SCALE GENOMIC DNA]</scope>
    <source>
        <strain evidence="1">Weybridge</strain>
    </source>
</reference>
<protein>
    <submittedName>
        <fullName evidence="1">Uncharacterized protein</fullName>
    </submittedName>
</protein>
<name>U6MAE5_EIMMA</name>
<proteinExistence type="predicted"/>
<dbReference type="AlphaFoldDB" id="U6MAE5"/>
<dbReference type="Proteomes" id="UP000030763">
    <property type="component" value="Unassembled WGS sequence"/>
</dbReference>
<dbReference type="OMA" id="WPENLIS"/>
<evidence type="ECO:0000313" key="2">
    <source>
        <dbReference type="Proteomes" id="UP000030763"/>
    </source>
</evidence>